<dbReference type="EMBL" id="RBKT01000001">
    <property type="protein sequence ID" value="RKR86648.1"/>
    <property type="molecule type" value="Genomic_DNA"/>
</dbReference>
<sequence>MSAVNIVIAILIVGWLISRQLRERPVWERGRTRWC</sequence>
<name>A0A495JDP9_9ACTN</name>
<dbReference type="AlphaFoldDB" id="A0A495JDP9"/>
<gene>
    <name evidence="1" type="ORF">BDK92_0891</name>
</gene>
<comment type="caution">
    <text evidence="1">The sequence shown here is derived from an EMBL/GenBank/DDBJ whole genome shotgun (WGS) entry which is preliminary data.</text>
</comment>
<keyword evidence="2" id="KW-1185">Reference proteome</keyword>
<protein>
    <submittedName>
        <fullName evidence="1">Uncharacterized protein</fullName>
    </submittedName>
</protein>
<reference evidence="1 2" key="1">
    <citation type="submission" date="2018-10" db="EMBL/GenBank/DDBJ databases">
        <title>Sequencing the genomes of 1000 actinobacteria strains.</title>
        <authorList>
            <person name="Klenk H.-P."/>
        </authorList>
    </citation>
    <scope>NUCLEOTIDE SEQUENCE [LARGE SCALE GENOMIC DNA]</scope>
    <source>
        <strain evidence="1 2">DSM 45175</strain>
    </source>
</reference>
<evidence type="ECO:0000313" key="2">
    <source>
        <dbReference type="Proteomes" id="UP000277671"/>
    </source>
</evidence>
<proteinExistence type="predicted"/>
<evidence type="ECO:0000313" key="1">
    <source>
        <dbReference type="EMBL" id="RKR86648.1"/>
    </source>
</evidence>
<organism evidence="1 2">
    <name type="scientific">Micromonospora pisi</name>
    <dbReference type="NCBI Taxonomy" id="589240"/>
    <lineage>
        <taxon>Bacteria</taxon>
        <taxon>Bacillati</taxon>
        <taxon>Actinomycetota</taxon>
        <taxon>Actinomycetes</taxon>
        <taxon>Micromonosporales</taxon>
        <taxon>Micromonosporaceae</taxon>
        <taxon>Micromonospora</taxon>
    </lineage>
</organism>
<dbReference type="Proteomes" id="UP000277671">
    <property type="component" value="Unassembled WGS sequence"/>
</dbReference>
<accession>A0A495JDP9</accession>